<dbReference type="SMART" id="SM00311">
    <property type="entry name" value="PWI"/>
    <property type="match status" value="1"/>
</dbReference>
<evidence type="ECO:0000259" key="2">
    <source>
        <dbReference type="PROSITE" id="PS51025"/>
    </source>
</evidence>
<evidence type="ECO:0000313" key="4">
    <source>
        <dbReference type="Proteomes" id="UP000240883"/>
    </source>
</evidence>
<gene>
    <name evidence="3" type="ORF">BS50DRAFT_501279</name>
</gene>
<dbReference type="InterPro" id="IPR002483">
    <property type="entry name" value="PWI_dom"/>
</dbReference>
<sequence length="134" mass="15518">MSLSVDQKRLRATKFPPEFDKPVNKNKVNIELIKRWIATKITSLLEEEDDIVVETCYNLLEQSDYPNIKEIQIQLTGFLEKDTPAFCKELWNLMLSAQENKKGVPKELLEAKKTELQQELVCNHAPHLRAIPLT</sequence>
<dbReference type="EMBL" id="KZ678140">
    <property type="protein sequence ID" value="PSN63347.1"/>
    <property type="molecule type" value="Genomic_DNA"/>
</dbReference>
<accession>A0A2T2ND41</accession>
<evidence type="ECO:0000313" key="3">
    <source>
        <dbReference type="EMBL" id="PSN63347.1"/>
    </source>
</evidence>
<organism evidence="3 4">
    <name type="scientific">Corynespora cassiicola Philippines</name>
    <dbReference type="NCBI Taxonomy" id="1448308"/>
    <lineage>
        <taxon>Eukaryota</taxon>
        <taxon>Fungi</taxon>
        <taxon>Dikarya</taxon>
        <taxon>Ascomycota</taxon>
        <taxon>Pezizomycotina</taxon>
        <taxon>Dothideomycetes</taxon>
        <taxon>Pleosporomycetidae</taxon>
        <taxon>Pleosporales</taxon>
        <taxon>Corynesporascaceae</taxon>
        <taxon>Corynespora</taxon>
    </lineage>
</organism>
<feature type="domain" description="PWI" evidence="2">
    <location>
        <begin position="12"/>
        <end position="111"/>
    </location>
</feature>
<dbReference type="Pfam" id="PF01480">
    <property type="entry name" value="PWI"/>
    <property type="match status" value="1"/>
</dbReference>
<dbReference type="AlphaFoldDB" id="A0A2T2ND41"/>
<dbReference type="PANTHER" id="PTHR23148:SF0">
    <property type="entry name" value="SERINE_ARGININE REPETITIVE MATRIX PROTEIN 1"/>
    <property type="match status" value="1"/>
</dbReference>
<dbReference type="InterPro" id="IPR036483">
    <property type="entry name" value="PWI_dom_sf"/>
</dbReference>
<keyword evidence="4" id="KW-1185">Reference proteome</keyword>
<evidence type="ECO:0000256" key="1">
    <source>
        <dbReference type="ARBA" id="ARBA00022664"/>
    </source>
</evidence>
<dbReference type="GO" id="GO:0005681">
    <property type="term" value="C:spliceosomal complex"/>
    <property type="evidence" value="ECO:0007669"/>
    <property type="project" value="TreeGrafter"/>
</dbReference>
<dbReference type="PANTHER" id="PTHR23148">
    <property type="entry name" value="SERINE/ARGININE REGULATED NUCLEAR MATRIX PROTEIN"/>
    <property type="match status" value="1"/>
</dbReference>
<proteinExistence type="predicted"/>
<dbReference type="OrthoDB" id="163257at2759"/>
<keyword evidence="1" id="KW-0507">mRNA processing</keyword>
<dbReference type="STRING" id="1448308.A0A2T2ND41"/>
<dbReference type="GO" id="GO:0003723">
    <property type="term" value="F:RNA binding"/>
    <property type="evidence" value="ECO:0007669"/>
    <property type="project" value="TreeGrafter"/>
</dbReference>
<dbReference type="Gene3D" id="1.20.1390.10">
    <property type="entry name" value="PWI domain"/>
    <property type="match status" value="1"/>
</dbReference>
<protein>
    <submittedName>
        <fullName evidence="3">PWI domain-containing protein</fullName>
    </submittedName>
</protein>
<reference evidence="3 4" key="1">
    <citation type="journal article" date="2018" name="Front. Microbiol.">
        <title>Genome-Wide Analysis of Corynespora cassiicola Leaf Fall Disease Putative Effectors.</title>
        <authorList>
            <person name="Lopez D."/>
            <person name="Ribeiro S."/>
            <person name="Label P."/>
            <person name="Fumanal B."/>
            <person name="Venisse J.S."/>
            <person name="Kohler A."/>
            <person name="de Oliveira R.R."/>
            <person name="Labutti K."/>
            <person name="Lipzen A."/>
            <person name="Lail K."/>
            <person name="Bauer D."/>
            <person name="Ohm R.A."/>
            <person name="Barry K.W."/>
            <person name="Spatafora J."/>
            <person name="Grigoriev I.V."/>
            <person name="Martin F.M."/>
            <person name="Pujade-Renaud V."/>
        </authorList>
    </citation>
    <scope>NUCLEOTIDE SEQUENCE [LARGE SCALE GENOMIC DNA]</scope>
    <source>
        <strain evidence="3 4">Philippines</strain>
    </source>
</reference>
<dbReference type="GO" id="GO:0006397">
    <property type="term" value="P:mRNA processing"/>
    <property type="evidence" value="ECO:0007669"/>
    <property type="project" value="UniProtKB-KW"/>
</dbReference>
<dbReference type="GO" id="GO:0048024">
    <property type="term" value="P:regulation of mRNA splicing, via spliceosome"/>
    <property type="evidence" value="ECO:0007669"/>
    <property type="project" value="TreeGrafter"/>
</dbReference>
<dbReference type="PROSITE" id="PS51025">
    <property type="entry name" value="PWI"/>
    <property type="match status" value="1"/>
</dbReference>
<dbReference type="Proteomes" id="UP000240883">
    <property type="component" value="Unassembled WGS sequence"/>
</dbReference>
<name>A0A2T2ND41_CORCC</name>
<dbReference type="SUPFAM" id="SSF101233">
    <property type="entry name" value="PWI domain"/>
    <property type="match status" value="1"/>
</dbReference>
<dbReference type="InterPro" id="IPR052225">
    <property type="entry name" value="Ser/Arg_repetitive_matrix"/>
</dbReference>